<sequence>MSRPPPSRPLPSPRQRRPSASPTDPSLAKSARSRTDP</sequence>
<evidence type="ECO:0000313" key="2">
    <source>
        <dbReference type="EMBL" id="GCC44273.1"/>
    </source>
</evidence>
<gene>
    <name evidence="2" type="ORF">chiPu_0028118</name>
</gene>
<reference evidence="2 3" key="1">
    <citation type="journal article" date="2018" name="Nat. Ecol. Evol.">
        <title>Shark genomes provide insights into elasmobranch evolution and the origin of vertebrates.</title>
        <authorList>
            <person name="Hara Y"/>
            <person name="Yamaguchi K"/>
            <person name="Onimaru K"/>
            <person name="Kadota M"/>
            <person name="Koyanagi M"/>
            <person name="Keeley SD"/>
            <person name="Tatsumi K"/>
            <person name="Tanaka K"/>
            <person name="Motone F"/>
            <person name="Kageyama Y"/>
            <person name="Nozu R"/>
            <person name="Adachi N"/>
            <person name="Nishimura O"/>
            <person name="Nakagawa R"/>
            <person name="Tanegashima C"/>
            <person name="Kiyatake I"/>
            <person name="Matsumoto R"/>
            <person name="Murakumo K"/>
            <person name="Nishida K"/>
            <person name="Terakita A"/>
            <person name="Kuratani S"/>
            <person name="Sato K"/>
            <person name="Hyodo S Kuraku.S."/>
        </authorList>
    </citation>
    <scope>NUCLEOTIDE SEQUENCE [LARGE SCALE GENOMIC DNA]</scope>
</reference>
<dbReference type="EMBL" id="BEZZ01123633">
    <property type="protein sequence ID" value="GCC44273.1"/>
    <property type="molecule type" value="Genomic_DNA"/>
</dbReference>
<comment type="caution">
    <text evidence="2">The sequence shown here is derived from an EMBL/GenBank/DDBJ whole genome shotgun (WGS) entry which is preliminary data.</text>
</comment>
<keyword evidence="3" id="KW-1185">Reference proteome</keyword>
<name>A0A401TNS6_CHIPU</name>
<evidence type="ECO:0000313" key="3">
    <source>
        <dbReference type="Proteomes" id="UP000287033"/>
    </source>
</evidence>
<proteinExistence type="predicted"/>
<protein>
    <submittedName>
        <fullName evidence="2">Uncharacterized protein</fullName>
    </submittedName>
</protein>
<accession>A0A401TNS6</accession>
<dbReference type="Proteomes" id="UP000287033">
    <property type="component" value="Unassembled WGS sequence"/>
</dbReference>
<evidence type="ECO:0000256" key="1">
    <source>
        <dbReference type="SAM" id="MobiDB-lite"/>
    </source>
</evidence>
<feature type="compositionally biased region" description="Pro residues" evidence="1">
    <location>
        <begin position="1"/>
        <end position="12"/>
    </location>
</feature>
<feature type="region of interest" description="Disordered" evidence="1">
    <location>
        <begin position="1"/>
        <end position="37"/>
    </location>
</feature>
<organism evidence="2 3">
    <name type="scientific">Chiloscyllium punctatum</name>
    <name type="common">Brownbanded bambooshark</name>
    <name type="synonym">Hemiscyllium punctatum</name>
    <dbReference type="NCBI Taxonomy" id="137246"/>
    <lineage>
        <taxon>Eukaryota</taxon>
        <taxon>Metazoa</taxon>
        <taxon>Chordata</taxon>
        <taxon>Craniata</taxon>
        <taxon>Vertebrata</taxon>
        <taxon>Chondrichthyes</taxon>
        <taxon>Elasmobranchii</taxon>
        <taxon>Galeomorphii</taxon>
        <taxon>Galeoidea</taxon>
        <taxon>Orectolobiformes</taxon>
        <taxon>Hemiscylliidae</taxon>
        <taxon>Chiloscyllium</taxon>
    </lineage>
</organism>
<dbReference type="AlphaFoldDB" id="A0A401TNS6"/>
<feature type="non-terminal residue" evidence="2">
    <location>
        <position position="37"/>
    </location>
</feature>